<dbReference type="RefSeq" id="WP_109459205.1">
    <property type="nucleotide sequence ID" value="NZ_QFBC01000006.1"/>
</dbReference>
<dbReference type="EMBL" id="QFBC01000006">
    <property type="protein sequence ID" value="PWE55506.1"/>
    <property type="molecule type" value="Genomic_DNA"/>
</dbReference>
<accession>A0A2U2DQA7</accession>
<proteinExistence type="predicted"/>
<evidence type="ECO:0000313" key="2">
    <source>
        <dbReference type="Proteomes" id="UP000245252"/>
    </source>
</evidence>
<keyword evidence="2" id="KW-1185">Reference proteome</keyword>
<sequence>MRNFEAECIERYFLAPGSTGPVGSVYVADDDLLDIFGVTDLEEARKQLIKTLPHIDILKARFSGDMAPRKGNTPDYVRILVFLCWMQTTKTRQRGDRDFRDDLLAKQLNEYFTGFPMNGLDLMWRHLKEFLWREHQIDLVLPENIPNNISRIGRTLQMAFPTWRHKVELRKVRDSIPPERLLDPLTVANKITTANMSGQTMQSFVYNFEKFDIARKRGVREYMETPFWQAWYSLVAEQAALEEVEVAEGNFGEHELFRVSPLGDRVPIATPEEALKFIPKTLGKLVRKGIVFLENSGWGKYRGGTSPSNILLMTSSKLAACDADAIRSVAGLNANWVVAHFRNQVGGGAQTASAPREFGWRDGIRVGGAHLGRTPLAPMIAGPMPAAIRVEKNGKPVDMVRSEEGLSFLKGIYSGAFVARSNKEIREILLVPRANEVGELRRLSFDFAREISEDEFHHDTVPSLVTTVEDWAGDRVAPCDELVTIGEALYERTARGLSFSEAIEIIQRGMPEDGRPSKWDLLRSFSDAGWLEMTLLRHFPVRRLLQNPLMAERVGSDLVRISGPTPIAVLERLHAAAGAAGARVETWNGLSKWALPRYAVRCPDERVRRDFIERMAIAEKPTSKQARADVGDPDGVHGYQVIGRLDEERGFFAVRYDDKIADGLYRLERKESRNPFLYRSVVDGKPVKTFVSPSVAILSHHLRAGGPVFLQSGGILKPRRSRVLLPSSWARWASDRVLCNAAPGASEDGWQYQYAVGASSLTAISGLVSVTDKEREEEAERTRWIDRFLASASNRGRAIYDSRSRTTRIARVMAEKR</sequence>
<name>A0A2U2DQA7_9HYPH</name>
<reference evidence="1 2" key="1">
    <citation type="submission" date="2018-05" db="EMBL/GenBank/DDBJ databases">
        <title>The draft genome of strain NS-104.</title>
        <authorList>
            <person name="Hang P."/>
            <person name="Jiang J."/>
        </authorList>
    </citation>
    <scope>NUCLEOTIDE SEQUENCE [LARGE SCALE GENOMIC DNA]</scope>
    <source>
        <strain evidence="1 2">NS-104</strain>
    </source>
</reference>
<gene>
    <name evidence="1" type="ORF">DEM27_15770</name>
</gene>
<organism evidence="1 2">
    <name type="scientific">Metarhizobium album</name>
    <dbReference type="NCBI Taxonomy" id="2182425"/>
    <lineage>
        <taxon>Bacteria</taxon>
        <taxon>Pseudomonadati</taxon>
        <taxon>Pseudomonadota</taxon>
        <taxon>Alphaproteobacteria</taxon>
        <taxon>Hyphomicrobiales</taxon>
        <taxon>Rhizobiaceae</taxon>
        <taxon>Metarhizobium</taxon>
    </lineage>
</organism>
<dbReference type="Proteomes" id="UP000245252">
    <property type="component" value="Unassembled WGS sequence"/>
</dbReference>
<dbReference type="AlphaFoldDB" id="A0A2U2DQA7"/>
<evidence type="ECO:0000313" key="1">
    <source>
        <dbReference type="EMBL" id="PWE55506.1"/>
    </source>
</evidence>
<dbReference type="OrthoDB" id="8310443at2"/>
<comment type="caution">
    <text evidence="1">The sequence shown here is derived from an EMBL/GenBank/DDBJ whole genome shotgun (WGS) entry which is preliminary data.</text>
</comment>
<protein>
    <submittedName>
        <fullName evidence="1">Uncharacterized protein</fullName>
    </submittedName>
</protein>